<evidence type="ECO:0000313" key="1">
    <source>
        <dbReference type="EMBL" id="PZO21812.1"/>
    </source>
</evidence>
<dbReference type="EMBL" id="QBMC01000017">
    <property type="protein sequence ID" value="PZO21812.1"/>
    <property type="molecule type" value="Genomic_DNA"/>
</dbReference>
<proteinExistence type="predicted"/>
<evidence type="ECO:0000313" key="2">
    <source>
        <dbReference type="Proteomes" id="UP000249354"/>
    </source>
</evidence>
<sequence>MSLKSDSPKKSDKNISKLAAALAFGSASLAIPLALGTVGAAPAAAVREPDYFACAEDMTAAGISSEEAVGLCASARYPQDVGACVIDVSEFTGLTAESAAFVCGRSRRPIEVANCTIDIHNAFFESPSTAVLDNCGRSLMPARYGACVVDIVDATEVVVDEALTQCLRAGYRPWQIRPRS</sequence>
<dbReference type="AlphaFoldDB" id="A0A2W4UN41"/>
<protein>
    <submittedName>
        <fullName evidence="1">Uncharacterized protein</fullName>
    </submittedName>
</protein>
<comment type="caution">
    <text evidence="1">The sequence shown here is derived from an EMBL/GenBank/DDBJ whole genome shotgun (WGS) entry which is preliminary data.</text>
</comment>
<accession>A0A2W4UN41</accession>
<reference evidence="1 2" key="2">
    <citation type="submission" date="2018-06" db="EMBL/GenBank/DDBJ databases">
        <title>Metagenomic assembly of (sub)arctic Cyanobacteria and their associated microbiome from non-axenic cultures.</title>
        <authorList>
            <person name="Baurain D."/>
        </authorList>
    </citation>
    <scope>NUCLEOTIDE SEQUENCE [LARGE SCALE GENOMIC DNA]</scope>
    <source>
        <strain evidence="1">ULC129bin1</strain>
    </source>
</reference>
<reference evidence="2" key="1">
    <citation type="submission" date="2018-04" db="EMBL/GenBank/DDBJ databases">
        <authorList>
            <person name="Cornet L."/>
        </authorList>
    </citation>
    <scope>NUCLEOTIDE SEQUENCE [LARGE SCALE GENOMIC DNA]</scope>
</reference>
<name>A0A2W4UN41_9CYAN</name>
<organism evidence="1 2">
    <name type="scientific">Leptolyngbya foveolarum</name>
    <dbReference type="NCBI Taxonomy" id="47253"/>
    <lineage>
        <taxon>Bacteria</taxon>
        <taxon>Bacillati</taxon>
        <taxon>Cyanobacteriota</taxon>
        <taxon>Cyanophyceae</taxon>
        <taxon>Leptolyngbyales</taxon>
        <taxon>Leptolyngbyaceae</taxon>
        <taxon>Leptolyngbya group</taxon>
        <taxon>Leptolyngbya</taxon>
    </lineage>
</organism>
<dbReference type="Proteomes" id="UP000249354">
    <property type="component" value="Unassembled WGS sequence"/>
</dbReference>
<gene>
    <name evidence="1" type="ORF">DCF25_04515</name>
</gene>